<sequence length="292" mass="32374">MILRPKGSSLLSSPAIFLLLTYNIYHNSYFSPPRVCDVCNSLISFHRFFHIKQDRWMKNFTCLLLLAVVASLPLRAQISVGFRGGYSFATMRYDDPTIGYKNNGIGSPSAISSWHADFILDMPVGHQGFYLQPVFRYITKGANFEQPSTRPTGVYLPSANKITLHYLELPVNLLYKLPVSFGKITAGAGPYIGYGLSGKYNVAISYDDGKVLQNNEQSIDFQKGSGILSTNTQLRRWDAGANFMVGVEFNSLIVIGANYSLGLTDLDKSSVTSLKNSYLGVSLGVILNREDY</sequence>
<gene>
    <name evidence="2" type="ORF">F0L74_03965</name>
</gene>
<dbReference type="InterPro" id="IPR025665">
    <property type="entry name" value="Beta-barrel_OMP_2"/>
</dbReference>
<dbReference type="Pfam" id="PF13568">
    <property type="entry name" value="OMP_b-brl_2"/>
    <property type="match status" value="1"/>
</dbReference>
<reference evidence="2 3" key="2">
    <citation type="submission" date="2019-09" db="EMBL/GenBank/DDBJ databases">
        <authorList>
            <person name="Jin C."/>
        </authorList>
    </citation>
    <scope>NUCLEOTIDE SEQUENCE [LARGE SCALE GENOMIC DNA]</scope>
    <source>
        <strain evidence="2 3">BN140078</strain>
    </source>
</reference>
<dbReference type="EMBL" id="VUOC01000001">
    <property type="protein sequence ID" value="KAA2245127.1"/>
    <property type="molecule type" value="Genomic_DNA"/>
</dbReference>
<dbReference type="Proteomes" id="UP000324611">
    <property type="component" value="Unassembled WGS sequence"/>
</dbReference>
<dbReference type="AlphaFoldDB" id="A0A5B2W3X4"/>
<keyword evidence="3" id="KW-1185">Reference proteome</keyword>
<evidence type="ECO:0000313" key="3">
    <source>
        <dbReference type="Proteomes" id="UP000324611"/>
    </source>
</evidence>
<protein>
    <submittedName>
        <fullName evidence="2">PorT family protein</fullName>
    </submittedName>
</protein>
<name>A0A5B2W3X4_9BACT</name>
<accession>A0A5B2W3X4</accession>
<proteinExistence type="predicted"/>
<reference evidence="2 3" key="1">
    <citation type="submission" date="2019-09" db="EMBL/GenBank/DDBJ databases">
        <title>Chitinophaga ginsengihumi sp. nov., isolated from soil of ginseng rhizosphere.</title>
        <authorList>
            <person name="Lee J."/>
        </authorList>
    </citation>
    <scope>NUCLEOTIDE SEQUENCE [LARGE SCALE GENOMIC DNA]</scope>
    <source>
        <strain evidence="2 3">BN140078</strain>
    </source>
</reference>
<comment type="caution">
    <text evidence="2">The sequence shown here is derived from an EMBL/GenBank/DDBJ whole genome shotgun (WGS) entry which is preliminary data.</text>
</comment>
<evidence type="ECO:0000259" key="1">
    <source>
        <dbReference type="Pfam" id="PF13568"/>
    </source>
</evidence>
<evidence type="ECO:0000313" key="2">
    <source>
        <dbReference type="EMBL" id="KAA2245127.1"/>
    </source>
</evidence>
<feature type="domain" description="Outer membrane protein beta-barrel" evidence="1">
    <location>
        <begin position="77"/>
        <end position="267"/>
    </location>
</feature>
<organism evidence="2 3">
    <name type="scientific">Chitinophaga agrisoli</name>
    <dbReference type="NCBI Taxonomy" id="2607653"/>
    <lineage>
        <taxon>Bacteria</taxon>
        <taxon>Pseudomonadati</taxon>
        <taxon>Bacteroidota</taxon>
        <taxon>Chitinophagia</taxon>
        <taxon>Chitinophagales</taxon>
        <taxon>Chitinophagaceae</taxon>
        <taxon>Chitinophaga</taxon>
    </lineage>
</organism>